<dbReference type="UniPathway" id="UPA00074">
    <property type="reaction ID" value="UER00942"/>
</dbReference>
<dbReference type="FunFam" id="3.30.1490.20:FF:000015">
    <property type="entry name" value="N5-carboxyaminoimidazole ribonucleotide synthase"/>
    <property type="match status" value="1"/>
</dbReference>
<feature type="binding site" evidence="5">
    <location>
        <position position="201"/>
    </location>
    <ligand>
        <name>ATP</name>
        <dbReference type="ChEBI" id="CHEBI:30616"/>
    </ligand>
</feature>
<dbReference type="SUPFAM" id="SSF51246">
    <property type="entry name" value="Rudiment single hybrid motif"/>
    <property type="match status" value="1"/>
</dbReference>
<evidence type="ECO:0000256" key="6">
    <source>
        <dbReference type="RuleBase" id="RU361200"/>
    </source>
</evidence>
<dbReference type="GO" id="GO:0006189">
    <property type="term" value="P:'de novo' IMP biosynthetic process"/>
    <property type="evidence" value="ECO:0007669"/>
    <property type="project" value="UniProtKB-UniRule"/>
</dbReference>
<feature type="binding site" evidence="5">
    <location>
        <position position="115"/>
    </location>
    <ligand>
        <name>ATP</name>
        <dbReference type="ChEBI" id="CHEBI:30616"/>
    </ligand>
</feature>
<comment type="function">
    <text evidence="6">Catalyzes the ATP-dependent conversion of 5-aminoimidazole ribonucleotide (AIR) and HCO(3)- to N5-carboxyaminoimidazole ribonucleotide (N5-CAIR).</text>
</comment>
<dbReference type="InterPro" id="IPR005875">
    <property type="entry name" value="PurK"/>
</dbReference>
<keyword evidence="3 5" id="KW-0658">Purine biosynthesis</keyword>
<comment type="pathway">
    <text evidence="5 6">Purine metabolism; IMP biosynthesis via de novo pathway; 5-amino-1-(5-phospho-D-ribosyl)imidazole-4-carboxylate from 5-amino-1-(5-phospho-D-ribosyl)imidazole (N5-CAIR route): step 1/2.</text>
</comment>
<dbReference type="GO" id="GO:0005524">
    <property type="term" value="F:ATP binding"/>
    <property type="evidence" value="ECO:0007669"/>
    <property type="project" value="UniProtKB-UniRule"/>
</dbReference>
<feature type="binding site" evidence="5">
    <location>
        <position position="224"/>
    </location>
    <ligand>
        <name>ATP</name>
        <dbReference type="ChEBI" id="CHEBI:30616"/>
    </ligand>
</feature>
<dbReference type="HAMAP" id="MF_01928">
    <property type="entry name" value="PurK"/>
    <property type="match status" value="1"/>
</dbReference>
<feature type="binding site" evidence="5">
    <location>
        <position position="158"/>
    </location>
    <ligand>
        <name>ATP</name>
        <dbReference type="ChEBI" id="CHEBI:30616"/>
    </ligand>
</feature>
<dbReference type="EC" id="6.3.4.18" evidence="5 6"/>
<keyword evidence="2 5" id="KW-0547">Nucleotide-binding</keyword>
<dbReference type="Gene3D" id="3.40.50.20">
    <property type="match status" value="1"/>
</dbReference>
<protein>
    <recommendedName>
        <fullName evidence="5 6">N5-carboxyaminoimidazole ribonucleotide synthase</fullName>
        <shortName evidence="5 6">N5-CAIR synthase</shortName>
        <ecNumber evidence="5 6">6.3.4.18</ecNumber>
    </recommendedName>
    <alternativeName>
        <fullName evidence="5 6">5-(carboxyamino)imidazole ribonucleotide synthetase</fullName>
    </alternativeName>
</protein>
<comment type="catalytic activity">
    <reaction evidence="5 6">
        <text>5-amino-1-(5-phospho-beta-D-ribosyl)imidazole + hydrogencarbonate + ATP = 5-carboxyamino-1-(5-phospho-D-ribosyl)imidazole + ADP + phosphate + 2 H(+)</text>
        <dbReference type="Rhea" id="RHEA:19317"/>
        <dbReference type="ChEBI" id="CHEBI:15378"/>
        <dbReference type="ChEBI" id="CHEBI:17544"/>
        <dbReference type="ChEBI" id="CHEBI:30616"/>
        <dbReference type="ChEBI" id="CHEBI:43474"/>
        <dbReference type="ChEBI" id="CHEBI:58730"/>
        <dbReference type="ChEBI" id="CHEBI:137981"/>
        <dbReference type="ChEBI" id="CHEBI:456216"/>
        <dbReference type="EC" id="6.3.4.18"/>
    </reaction>
</comment>
<evidence type="ECO:0000256" key="5">
    <source>
        <dbReference type="HAMAP-Rule" id="MF_01928"/>
    </source>
</evidence>
<comment type="caution">
    <text evidence="8">The sequence shown here is derived from an EMBL/GenBank/DDBJ whole genome shotgun (WGS) entry which is preliminary data.</text>
</comment>
<dbReference type="Pfam" id="PF17769">
    <property type="entry name" value="PurK_C"/>
    <property type="match status" value="1"/>
</dbReference>
<evidence type="ECO:0000313" key="9">
    <source>
        <dbReference type="Proteomes" id="UP000179840"/>
    </source>
</evidence>
<evidence type="ECO:0000256" key="4">
    <source>
        <dbReference type="ARBA" id="ARBA00022840"/>
    </source>
</evidence>
<comment type="subunit">
    <text evidence="5 6">Homodimer.</text>
</comment>
<dbReference type="PROSITE" id="PS50975">
    <property type="entry name" value="ATP_GRASP"/>
    <property type="match status" value="1"/>
</dbReference>
<dbReference type="FunFam" id="3.30.470.20:FF:000029">
    <property type="entry name" value="N5-carboxyaminoimidazole ribonucleotide synthase"/>
    <property type="match status" value="1"/>
</dbReference>
<feature type="binding site" evidence="5">
    <location>
        <begin position="163"/>
        <end position="169"/>
    </location>
    <ligand>
        <name>ATP</name>
        <dbReference type="ChEBI" id="CHEBI:30616"/>
    </ligand>
</feature>
<dbReference type="PANTHER" id="PTHR11609">
    <property type="entry name" value="PURINE BIOSYNTHESIS PROTEIN 6/7, PUR6/7"/>
    <property type="match status" value="1"/>
</dbReference>
<name>A0A1S1UEI3_9BURK</name>
<dbReference type="GO" id="GO:0046872">
    <property type="term" value="F:metal ion binding"/>
    <property type="evidence" value="ECO:0007669"/>
    <property type="project" value="InterPro"/>
</dbReference>
<dbReference type="InterPro" id="IPR016185">
    <property type="entry name" value="PreATP-grasp_dom_sf"/>
</dbReference>
<dbReference type="SUPFAM" id="SSF56059">
    <property type="entry name" value="Glutathione synthetase ATP-binding domain-like"/>
    <property type="match status" value="1"/>
</dbReference>
<dbReference type="Gene3D" id="3.30.470.20">
    <property type="entry name" value="ATP-grasp fold, B domain"/>
    <property type="match status" value="1"/>
</dbReference>
<evidence type="ECO:0000256" key="2">
    <source>
        <dbReference type="ARBA" id="ARBA00022741"/>
    </source>
</evidence>
<dbReference type="InterPro" id="IPR054350">
    <property type="entry name" value="PurT/PurK_preATP-grasp"/>
</dbReference>
<dbReference type="SUPFAM" id="SSF52440">
    <property type="entry name" value="PreATP-grasp domain"/>
    <property type="match status" value="1"/>
</dbReference>
<feature type="binding site" evidence="5">
    <location>
        <begin position="279"/>
        <end position="280"/>
    </location>
    <ligand>
        <name>ATP</name>
        <dbReference type="ChEBI" id="CHEBI:30616"/>
    </ligand>
</feature>
<dbReference type="InterPro" id="IPR003135">
    <property type="entry name" value="ATP-grasp_carboxylate-amine"/>
</dbReference>
<accession>A0A1S1UEI3</accession>
<dbReference type="NCBIfam" id="NF004676">
    <property type="entry name" value="PRK06019.1-2"/>
    <property type="match status" value="1"/>
</dbReference>
<sequence length="398" mass="42237">MNSKSTSPLLPAANPPAWLGVMGGGQLGRMFAQAAQSMGYQVAVLEPSDACPAGQVAQRLINAGYSDAAGLDALAARCLAVTTEFENVPADSLSRLAGHVFVAPDAHGVSVAQDRIAEKRFFVDCASKSGVLPAPHMVIATQADIDAIGDDLLPGILKTVRMGYDGKGQFRVRTRDEVRAAFAEMGQVTCLLEKMLPLAYEVSVLTARGVDGASVVYPIAENVHRDGVLFTTTVPGPNVSDDCAARAQRAAQAMVAELGYVGVLCIEFFVLEDGSLVVNEMAPRPHNSGHYTMDACVTSQFAQQVRAMARLPLGDVRQHSPAVMLNILGDAWFADDSDAASEPAWDQVLALPGACLHLYGKDDPRRGRKMGHLTFIAASLPEAQQRLRDACLILGIAP</sequence>
<dbReference type="AlphaFoldDB" id="A0A1S1UEI3"/>
<dbReference type="NCBIfam" id="NF004677">
    <property type="entry name" value="PRK06019.1-3"/>
    <property type="match status" value="1"/>
</dbReference>
<keyword evidence="4 5" id="KW-0067">ATP-binding</keyword>
<dbReference type="InterPro" id="IPR011054">
    <property type="entry name" value="Rudment_hybrid_motif"/>
</dbReference>
<dbReference type="NCBIfam" id="NF004679">
    <property type="entry name" value="PRK06019.1-5"/>
    <property type="match status" value="1"/>
</dbReference>
<dbReference type="NCBIfam" id="TIGR01161">
    <property type="entry name" value="purK"/>
    <property type="match status" value="1"/>
</dbReference>
<dbReference type="Proteomes" id="UP000179840">
    <property type="component" value="Unassembled WGS sequence"/>
</dbReference>
<evidence type="ECO:0000259" key="7">
    <source>
        <dbReference type="PROSITE" id="PS50975"/>
    </source>
</evidence>
<dbReference type="InterPro" id="IPR011761">
    <property type="entry name" value="ATP-grasp"/>
</dbReference>
<dbReference type="InterPro" id="IPR040686">
    <property type="entry name" value="PurK_C"/>
</dbReference>
<proteinExistence type="inferred from homology"/>
<feature type="binding site" evidence="5">
    <location>
        <begin position="193"/>
        <end position="196"/>
    </location>
    <ligand>
        <name>ATP</name>
        <dbReference type="ChEBI" id="CHEBI:30616"/>
    </ligand>
</feature>
<gene>
    <name evidence="5 6" type="primary">purK</name>
    <name evidence="8" type="ORF">AKG95_02565</name>
</gene>
<keyword evidence="1 5" id="KW-0436">Ligase</keyword>
<dbReference type="Gene3D" id="3.30.1490.20">
    <property type="entry name" value="ATP-grasp fold, A domain"/>
    <property type="match status" value="1"/>
</dbReference>
<evidence type="ECO:0000256" key="1">
    <source>
        <dbReference type="ARBA" id="ARBA00022598"/>
    </source>
</evidence>
<organism evidence="8 9">
    <name type="scientific">Janthinobacterium lividum</name>
    <dbReference type="NCBI Taxonomy" id="29581"/>
    <lineage>
        <taxon>Bacteria</taxon>
        <taxon>Pseudomonadati</taxon>
        <taxon>Pseudomonadota</taxon>
        <taxon>Betaproteobacteria</taxon>
        <taxon>Burkholderiales</taxon>
        <taxon>Oxalobacteraceae</taxon>
        <taxon>Janthinobacterium</taxon>
    </lineage>
</organism>
<dbReference type="InterPro" id="IPR013815">
    <property type="entry name" value="ATP_grasp_subdomain_1"/>
</dbReference>
<dbReference type="GO" id="GO:0005829">
    <property type="term" value="C:cytosol"/>
    <property type="evidence" value="ECO:0007669"/>
    <property type="project" value="TreeGrafter"/>
</dbReference>
<dbReference type="Pfam" id="PF02222">
    <property type="entry name" value="ATP-grasp"/>
    <property type="match status" value="1"/>
</dbReference>
<comment type="function">
    <text evidence="5">Catalyzes the ATP-dependent conversion of 5-aminoimidazole ribonucleotide (AIR) and HCO(3)(-) to N5-carboxyaminoimidazole ribonucleotide (N5-CAIR).</text>
</comment>
<dbReference type="PANTHER" id="PTHR11609:SF5">
    <property type="entry name" value="PHOSPHORIBOSYLAMINOIMIDAZOLE CARBOXYLASE"/>
    <property type="match status" value="1"/>
</dbReference>
<dbReference type="GO" id="GO:0034028">
    <property type="term" value="F:5-(carboxyamino)imidazole ribonucleotide synthase activity"/>
    <property type="evidence" value="ECO:0007669"/>
    <property type="project" value="UniProtKB-UniRule"/>
</dbReference>
<evidence type="ECO:0000313" key="8">
    <source>
        <dbReference type="EMBL" id="OHV98161.1"/>
    </source>
</evidence>
<dbReference type="EMBL" id="LFKP01000003">
    <property type="protein sequence ID" value="OHV98161.1"/>
    <property type="molecule type" value="Genomic_DNA"/>
</dbReference>
<feature type="domain" description="ATP-grasp" evidence="7">
    <location>
        <begin position="123"/>
        <end position="309"/>
    </location>
</feature>
<dbReference type="Pfam" id="PF22660">
    <property type="entry name" value="RS_preATP-grasp-like"/>
    <property type="match status" value="1"/>
</dbReference>
<evidence type="ECO:0000256" key="3">
    <source>
        <dbReference type="ARBA" id="ARBA00022755"/>
    </source>
</evidence>
<dbReference type="GO" id="GO:0004638">
    <property type="term" value="F:phosphoribosylaminoimidazole carboxylase activity"/>
    <property type="evidence" value="ECO:0007669"/>
    <property type="project" value="InterPro"/>
</dbReference>
<comment type="similarity">
    <text evidence="5 6">Belongs to the PurK/PurT family.</text>
</comment>
<reference evidence="8 9" key="1">
    <citation type="submission" date="2015-06" db="EMBL/GenBank/DDBJ databases">
        <title>Draft genome sequencing of a biphenyl-degrading bacterium, Janthinobacterium lividum MEG1.</title>
        <authorList>
            <person name="Shimodaira J."/>
            <person name="Hatta T."/>
        </authorList>
    </citation>
    <scope>NUCLEOTIDE SEQUENCE [LARGE SCALE GENOMIC DNA]</scope>
    <source>
        <strain evidence="8 9">MEG1</strain>
    </source>
</reference>
<dbReference type="RefSeq" id="WP_071075345.1">
    <property type="nucleotide sequence ID" value="NZ_LFKP01000003.1"/>
</dbReference>